<keyword evidence="4 5" id="KW-0342">GTP-binding</keyword>
<dbReference type="AlphaFoldDB" id="A0AAV9ETR2"/>
<dbReference type="Proteomes" id="UP001180020">
    <property type="component" value="Unassembled WGS sequence"/>
</dbReference>
<dbReference type="PANTHER" id="PTHR21231">
    <property type="entry name" value="XPA-BINDING PROTEIN 1-RELATED"/>
    <property type="match status" value="1"/>
</dbReference>
<proteinExistence type="inferred from homology"/>
<name>A0AAV9ETR2_ACOCL</name>
<keyword evidence="3 5" id="KW-0378">Hydrolase</keyword>
<feature type="signal peptide" evidence="6">
    <location>
        <begin position="1"/>
        <end position="20"/>
    </location>
</feature>
<gene>
    <name evidence="7" type="ORF">QJS10_CPA05g02503</name>
</gene>
<dbReference type="GO" id="GO:0003924">
    <property type="term" value="F:GTPase activity"/>
    <property type="evidence" value="ECO:0007669"/>
    <property type="project" value="TreeGrafter"/>
</dbReference>
<evidence type="ECO:0000256" key="2">
    <source>
        <dbReference type="ARBA" id="ARBA00022741"/>
    </source>
</evidence>
<evidence type="ECO:0000313" key="8">
    <source>
        <dbReference type="Proteomes" id="UP001180020"/>
    </source>
</evidence>
<comment type="similarity">
    <text evidence="1 5">Belongs to the GPN-loop GTPase family.</text>
</comment>
<dbReference type="InterPro" id="IPR004130">
    <property type="entry name" value="Gpn"/>
</dbReference>
<keyword evidence="2 5" id="KW-0547">Nucleotide-binding</keyword>
<keyword evidence="8" id="KW-1185">Reference proteome</keyword>
<feature type="chain" id="PRO_5043339503" description="GPN-loop GTPase 3" evidence="6">
    <location>
        <begin position="21"/>
        <end position="246"/>
    </location>
</feature>
<reference evidence="7" key="1">
    <citation type="journal article" date="2023" name="Nat. Commun.">
        <title>Diploid and tetraploid genomes of Acorus and the evolution of monocots.</title>
        <authorList>
            <person name="Ma L."/>
            <person name="Liu K.W."/>
            <person name="Li Z."/>
            <person name="Hsiao Y.Y."/>
            <person name="Qi Y."/>
            <person name="Fu T."/>
            <person name="Tang G.D."/>
            <person name="Zhang D."/>
            <person name="Sun W.H."/>
            <person name="Liu D.K."/>
            <person name="Li Y."/>
            <person name="Chen G.Z."/>
            <person name="Liu X.D."/>
            <person name="Liao X.Y."/>
            <person name="Jiang Y.T."/>
            <person name="Yu X."/>
            <person name="Hao Y."/>
            <person name="Huang J."/>
            <person name="Zhao X.W."/>
            <person name="Ke S."/>
            <person name="Chen Y.Y."/>
            <person name="Wu W.L."/>
            <person name="Hsu J.L."/>
            <person name="Lin Y.F."/>
            <person name="Huang M.D."/>
            <person name="Li C.Y."/>
            <person name="Huang L."/>
            <person name="Wang Z.W."/>
            <person name="Zhao X."/>
            <person name="Zhong W.Y."/>
            <person name="Peng D.H."/>
            <person name="Ahmad S."/>
            <person name="Lan S."/>
            <person name="Zhang J.S."/>
            <person name="Tsai W.C."/>
            <person name="Van de Peer Y."/>
            <person name="Liu Z.J."/>
        </authorList>
    </citation>
    <scope>NUCLEOTIDE SEQUENCE</scope>
    <source>
        <strain evidence="7">CP</strain>
    </source>
</reference>
<comment type="caution">
    <text evidence="7">The sequence shown here is derived from an EMBL/GenBank/DDBJ whole genome shotgun (WGS) entry which is preliminary data.</text>
</comment>
<sequence length="246" mass="28081">MVLAKACLFIDLDFVSPVCCSPLTVLVYTDIVRPLGLCTSSILTLQHDYPVATDIRELVCLDDVMEETGLGPNGAFIYYMEYPFSLNAFRMLEDNLDDWLAEELENYLDDEYLVFDCPIDPETSVSHIELFAHVPVLWNFMNHLKHKIFNICVVYLLDSQFITDVTKYISRCIASLYAMVQLELPHVNILSKMDLVAKKSDIEDYLNPEAWVLLSELIQYTAPKFAKLNKVLAELVSSINAVKHAR</sequence>
<evidence type="ECO:0000256" key="5">
    <source>
        <dbReference type="RuleBase" id="RU365059"/>
    </source>
</evidence>
<dbReference type="SUPFAM" id="SSF52540">
    <property type="entry name" value="P-loop containing nucleoside triphosphate hydrolases"/>
    <property type="match status" value="1"/>
</dbReference>
<protein>
    <recommendedName>
        <fullName evidence="5">GPN-loop GTPase 3</fullName>
    </recommendedName>
</protein>
<evidence type="ECO:0000313" key="7">
    <source>
        <dbReference type="EMBL" id="KAK1317060.1"/>
    </source>
</evidence>
<evidence type="ECO:0000256" key="3">
    <source>
        <dbReference type="ARBA" id="ARBA00022801"/>
    </source>
</evidence>
<dbReference type="EMBL" id="JAUJYO010000005">
    <property type="protein sequence ID" value="KAK1317060.1"/>
    <property type="molecule type" value="Genomic_DNA"/>
</dbReference>
<dbReference type="Gene3D" id="3.40.50.300">
    <property type="entry name" value="P-loop containing nucleotide triphosphate hydrolases"/>
    <property type="match status" value="1"/>
</dbReference>
<keyword evidence="6" id="KW-0732">Signal</keyword>
<evidence type="ECO:0000256" key="1">
    <source>
        <dbReference type="ARBA" id="ARBA00005290"/>
    </source>
</evidence>
<evidence type="ECO:0000256" key="4">
    <source>
        <dbReference type="ARBA" id="ARBA00023134"/>
    </source>
</evidence>
<evidence type="ECO:0000256" key="6">
    <source>
        <dbReference type="SAM" id="SignalP"/>
    </source>
</evidence>
<dbReference type="GO" id="GO:0005525">
    <property type="term" value="F:GTP binding"/>
    <property type="evidence" value="ECO:0007669"/>
    <property type="project" value="UniProtKB-KW"/>
</dbReference>
<comment type="subunit">
    <text evidence="5">Binds to RNA polymerase II (RNAPII).</text>
</comment>
<dbReference type="InterPro" id="IPR027417">
    <property type="entry name" value="P-loop_NTPase"/>
</dbReference>
<dbReference type="PANTHER" id="PTHR21231:SF7">
    <property type="entry name" value="GPN-LOOP GTPASE 3"/>
    <property type="match status" value="1"/>
</dbReference>
<comment type="function">
    <text evidence="5">Small GTPase required for proper nuclear import of RNA polymerase II and III (RNAPII and RNAPIII). May act at an RNAP assembly step prior to nuclear import.</text>
</comment>
<dbReference type="Pfam" id="PF03029">
    <property type="entry name" value="ATP_bind_1"/>
    <property type="match status" value="1"/>
</dbReference>
<accession>A0AAV9ETR2</accession>
<reference evidence="7" key="2">
    <citation type="submission" date="2023-06" db="EMBL/GenBank/DDBJ databases">
        <authorList>
            <person name="Ma L."/>
            <person name="Liu K.-W."/>
            <person name="Li Z."/>
            <person name="Hsiao Y.-Y."/>
            <person name="Qi Y."/>
            <person name="Fu T."/>
            <person name="Tang G."/>
            <person name="Zhang D."/>
            <person name="Sun W.-H."/>
            <person name="Liu D.-K."/>
            <person name="Li Y."/>
            <person name="Chen G.-Z."/>
            <person name="Liu X.-D."/>
            <person name="Liao X.-Y."/>
            <person name="Jiang Y.-T."/>
            <person name="Yu X."/>
            <person name="Hao Y."/>
            <person name="Huang J."/>
            <person name="Zhao X.-W."/>
            <person name="Ke S."/>
            <person name="Chen Y.-Y."/>
            <person name="Wu W.-L."/>
            <person name="Hsu J.-L."/>
            <person name="Lin Y.-F."/>
            <person name="Huang M.-D."/>
            <person name="Li C.-Y."/>
            <person name="Huang L."/>
            <person name="Wang Z.-W."/>
            <person name="Zhao X."/>
            <person name="Zhong W.-Y."/>
            <person name="Peng D.-H."/>
            <person name="Ahmad S."/>
            <person name="Lan S."/>
            <person name="Zhang J.-S."/>
            <person name="Tsai W.-C."/>
            <person name="Van De Peer Y."/>
            <person name="Liu Z.-J."/>
        </authorList>
    </citation>
    <scope>NUCLEOTIDE SEQUENCE</scope>
    <source>
        <strain evidence="7">CP</strain>
        <tissue evidence="7">Leaves</tissue>
    </source>
</reference>
<organism evidence="7 8">
    <name type="scientific">Acorus calamus</name>
    <name type="common">Sweet flag</name>
    <dbReference type="NCBI Taxonomy" id="4465"/>
    <lineage>
        <taxon>Eukaryota</taxon>
        <taxon>Viridiplantae</taxon>
        <taxon>Streptophyta</taxon>
        <taxon>Embryophyta</taxon>
        <taxon>Tracheophyta</taxon>
        <taxon>Spermatophyta</taxon>
        <taxon>Magnoliopsida</taxon>
        <taxon>Liliopsida</taxon>
        <taxon>Acoraceae</taxon>
        <taxon>Acorus</taxon>
    </lineage>
</organism>